<evidence type="ECO:0000256" key="2">
    <source>
        <dbReference type="ARBA" id="ARBA00022552"/>
    </source>
</evidence>
<evidence type="ECO:0000256" key="1">
    <source>
        <dbReference type="ARBA" id="ARBA00010396"/>
    </source>
</evidence>
<keyword evidence="5 6" id="KW-0949">S-adenosyl-L-methionine</keyword>
<name>A0A4D6Y2W3_BUCMH</name>
<dbReference type="Pfam" id="PF01795">
    <property type="entry name" value="Methyltransf_5"/>
    <property type="match status" value="1"/>
</dbReference>
<dbReference type="GO" id="GO:0071424">
    <property type="term" value="F:rRNA (cytosine-N4-)-methyltransferase activity"/>
    <property type="evidence" value="ECO:0007669"/>
    <property type="project" value="UniProtKB-UniRule"/>
</dbReference>
<dbReference type="SUPFAM" id="SSF53335">
    <property type="entry name" value="S-adenosyl-L-methionine-dependent methyltransferases"/>
    <property type="match status" value="1"/>
</dbReference>
<proteinExistence type="inferred from homology"/>
<dbReference type="GO" id="GO:0070475">
    <property type="term" value="P:rRNA base methylation"/>
    <property type="evidence" value="ECO:0007669"/>
    <property type="project" value="UniProtKB-UniRule"/>
</dbReference>
<dbReference type="Gene3D" id="1.10.150.170">
    <property type="entry name" value="Putative methyltransferase TM0872, insert domain"/>
    <property type="match status" value="1"/>
</dbReference>
<evidence type="ECO:0000256" key="4">
    <source>
        <dbReference type="ARBA" id="ARBA00022679"/>
    </source>
</evidence>
<feature type="binding site" evidence="6">
    <location>
        <position position="101"/>
    </location>
    <ligand>
        <name>S-adenosyl-L-methionine</name>
        <dbReference type="ChEBI" id="CHEBI:59789"/>
    </ligand>
</feature>
<protein>
    <recommendedName>
        <fullName evidence="6">Ribosomal RNA small subunit methyltransferase H</fullName>
        <ecNumber evidence="6">2.1.1.199</ecNumber>
    </recommendedName>
    <alternativeName>
        <fullName evidence="6">16S rRNA m(4)C1402 methyltransferase</fullName>
    </alternativeName>
    <alternativeName>
        <fullName evidence="6">rRNA (cytosine-N(4)-)-methyltransferase RsmH</fullName>
    </alternativeName>
</protein>
<organism evidence="7 8">
    <name type="scientific">Buchnera aphidicola subsp. Melaphis rhois</name>
    <dbReference type="NCBI Taxonomy" id="118103"/>
    <lineage>
        <taxon>Bacteria</taxon>
        <taxon>Pseudomonadati</taxon>
        <taxon>Pseudomonadota</taxon>
        <taxon>Gammaproteobacteria</taxon>
        <taxon>Enterobacterales</taxon>
        <taxon>Erwiniaceae</taxon>
        <taxon>Buchnera</taxon>
    </lineage>
</organism>
<dbReference type="OrthoDB" id="9806637at2"/>
<dbReference type="GO" id="GO:0005737">
    <property type="term" value="C:cytoplasm"/>
    <property type="evidence" value="ECO:0007669"/>
    <property type="project" value="UniProtKB-SubCell"/>
</dbReference>
<dbReference type="EC" id="2.1.1.199" evidence="6"/>
<evidence type="ECO:0000313" key="8">
    <source>
        <dbReference type="Proteomes" id="UP000298566"/>
    </source>
</evidence>
<accession>A0A4D6Y2W3</accession>
<dbReference type="InterPro" id="IPR023397">
    <property type="entry name" value="SAM-dep_MeTrfase_MraW_recog"/>
</dbReference>
<evidence type="ECO:0000256" key="3">
    <source>
        <dbReference type="ARBA" id="ARBA00022603"/>
    </source>
</evidence>
<feature type="binding site" evidence="6">
    <location>
        <position position="108"/>
    </location>
    <ligand>
        <name>S-adenosyl-L-methionine</name>
        <dbReference type="ChEBI" id="CHEBI:59789"/>
    </ligand>
</feature>
<feature type="binding site" evidence="6">
    <location>
        <begin position="36"/>
        <end position="38"/>
    </location>
    <ligand>
        <name>S-adenosyl-L-methionine</name>
        <dbReference type="ChEBI" id="CHEBI:59789"/>
    </ligand>
</feature>
<comment type="catalytic activity">
    <reaction evidence="6">
        <text>cytidine(1402) in 16S rRNA + S-adenosyl-L-methionine = N(4)-methylcytidine(1402) in 16S rRNA + S-adenosyl-L-homocysteine + H(+)</text>
        <dbReference type="Rhea" id="RHEA:42928"/>
        <dbReference type="Rhea" id="RHEA-COMP:10286"/>
        <dbReference type="Rhea" id="RHEA-COMP:10287"/>
        <dbReference type="ChEBI" id="CHEBI:15378"/>
        <dbReference type="ChEBI" id="CHEBI:57856"/>
        <dbReference type="ChEBI" id="CHEBI:59789"/>
        <dbReference type="ChEBI" id="CHEBI:74506"/>
        <dbReference type="ChEBI" id="CHEBI:82748"/>
        <dbReference type="EC" id="2.1.1.199"/>
    </reaction>
</comment>
<comment type="subcellular location">
    <subcellularLocation>
        <location evidence="6">Cytoplasm</location>
    </subcellularLocation>
</comment>
<dbReference type="PIRSF" id="PIRSF004486">
    <property type="entry name" value="MraW"/>
    <property type="match status" value="1"/>
</dbReference>
<dbReference type="RefSeq" id="WP_158336440.1">
    <property type="nucleotide sequence ID" value="NZ_CP033004.1"/>
</dbReference>
<feature type="binding site" evidence="6">
    <location>
        <position position="56"/>
    </location>
    <ligand>
        <name>S-adenosyl-L-methionine</name>
        <dbReference type="ChEBI" id="CHEBI:59789"/>
    </ligand>
</feature>
<comment type="similarity">
    <text evidence="1 6">Belongs to the methyltransferase superfamily. RsmH family.</text>
</comment>
<dbReference type="AlphaFoldDB" id="A0A4D6Y2W3"/>
<dbReference type="InterPro" id="IPR002903">
    <property type="entry name" value="RsmH"/>
</dbReference>
<reference evidence="7 8" key="1">
    <citation type="submission" date="2018-10" db="EMBL/GenBank/DDBJ databases">
        <title>Comparative functional genomics of the obligate endosymbiont Buchnera aphidicola.</title>
        <authorList>
            <person name="Chong R.A."/>
        </authorList>
    </citation>
    <scope>NUCLEOTIDE SEQUENCE [LARGE SCALE GENOMIC DNA]</scope>
    <source>
        <strain evidence="7 8">Mrh</strain>
    </source>
</reference>
<dbReference type="HAMAP" id="MF_01007">
    <property type="entry name" value="16SrRNA_methyltr_H"/>
    <property type="match status" value="1"/>
</dbReference>
<dbReference type="Gene3D" id="3.40.50.150">
    <property type="entry name" value="Vaccinia Virus protein VP39"/>
    <property type="match status" value="1"/>
</dbReference>
<sequence length="314" mass="35983">MNNIHLNHIPVLTKEVIKSLNIKKNGTYIDCTFGFGGHSKKILEHLNDRGTLYAIDKDPYSINIAKKICDNRFHIIPGNFSKILKNFQRNNTKKIDGILLDLGMSSMQLNNPNRGFSFLLNGPLDMRMNPKVGIKASEWLMKSDVKSITKVLYEFGEERFAKKIAIKIVQQNKIKPITTTIELSNLIKKIVPKNKKHPATRTFQAIRIHINQELNELREVLKYALKILTYKGRLSVISFHSLEDRIVKKFILKNSKPPFIPTGIGINEIQLSNLKQITLKIIDKVIPTKIEINTNPRARSAILRISEKKNINEQ</sequence>
<dbReference type="Proteomes" id="UP000298566">
    <property type="component" value="Chromosome"/>
</dbReference>
<feature type="binding site" evidence="6">
    <location>
        <position position="80"/>
    </location>
    <ligand>
        <name>S-adenosyl-L-methionine</name>
        <dbReference type="ChEBI" id="CHEBI:59789"/>
    </ligand>
</feature>
<dbReference type="PANTHER" id="PTHR11265:SF0">
    <property type="entry name" value="12S RRNA N4-METHYLCYTIDINE METHYLTRANSFERASE"/>
    <property type="match status" value="1"/>
</dbReference>
<keyword evidence="2 6" id="KW-0698">rRNA processing</keyword>
<dbReference type="EMBL" id="CP033004">
    <property type="protein sequence ID" value="QCI23239.1"/>
    <property type="molecule type" value="Genomic_DNA"/>
</dbReference>
<dbReference type="NCBIfam" id="TIGR00006">
    <property type="entry name" value="16S rRNA (cytosine(1402)-N(4))-methyltransferase RsmH"/>
    <property type="match status" value="1"/>
</dbReference>
<keyword evidence="3 6" id="KW-0489">Methyltransferase</keyword>
<keyword evidence="6" id="KW-0963">Cytoplasm</keyword>
<dbReference type="InterPro" id="IPR029063">
    <property type="entry name" value="SAM-dependent_MTases_sf"/>
</dbReference>
<gene>
    <name evidence="6 7" type="primary">rsmH</name>
    <name evidence="7" type="ORF">D9V73_01055</name>
</gene>
<evidence type="ECO:0000256" key="6">
    <source>
        <dbReference type="HAMAP-Rule" id="MF_01007"/>
    </source>
</evidence>
<comment type="function">
    <text evidence="6">Specifically methylates the N4 position of cytidine in position 1402 (C1402) of 16S rRNA.</text>
</comment>
<dbReference type="PANTHER" id="PTHR11265">
    <property type="entry name" value="S-ADENOSYL-METHYLTRANSFERASE MRAW"/>
    <property type="match status" value="1"/>
</dbReference>
<keyword evidence="4 6" id="KW-0808">Transferase</keyword>
<evidence type="ECO:0000313" key="7">
    <source>
        <dbReference type="EMBL" id="QCI23239.1"/>
    </source>
</evidence>
<evidence type="ECO:0000256" key="5">
    <source>
        <dbReference type="ARBA" id="ARBA00022691"/>
    </source>
</evidence>
<dbReference type="SUPFAM" id="SSF81799">
    <property type="entry name" value="Putative methyltransferase TM0872, insert domain"/>
    <property type="match status" value="1"/>
</dbReference>